<dbReference type="Proteomes" id="UP000094578">
    <property type="component" value="Unassembled WGS sequence"/>
</dbReference>
<dbReference type="GO" id="GO:0003677">
    <property type="term" value="F:DNA binding"/>
    <property type="evidence" value="ECO:0007669"/>
    <property type="project" value="UniProtKB-KW"/>
</dbReference>
<gene>
    <name evidence="5" type="ORF">PTI45_00376</name>
</gene>
<dbReference type="STRING" id="1886670.PTI45_00376"/>
<dbReference type="InterPro" id="IPR000524">
    <property type="entry name" value="Tscrpt_reg_HTH_GntR"/>
</dbReference>
<dbReference type="GO" id="GO:0045892">
    <property type="term" value="P:negative regulation of DNA-templated transcription"/>
    <property type="evidence" value="ECO:0007669"/>
    <property type="project" value="TreeGrafter"/>
</dbReference>
<dbReference type="PROSITE" id="PS50949">
    <property type="entry name" value="HTH_GNTR"/>
    <property type="match status" value="1"/>
</dbReference>
<dbReference type="SUPFAM" id="SSF46785">
    <property type="entry name" value="Winged helix' DNA-binding domain"/>
    <property type="match status" value="1"/>
</dbReference>
<dbReference type="PANTHER" id="PTHR44846">
    <property type="entry name" value="MANNOSYL-D-GLYCERATE TRANSPORT/METABOLISM SYSTEM REPRESSOR MNGR-RELATED"/>
    <property type="match status" value="1"/>
</dbReference>
<feature type="domain" description="HTH gntR-type" evidence="4">
    <location>
        <begin position="2"/>
        <end position="70"/>
    </location>
</feature>
<dbReference type="SMART" id="SM00345">
    <property type="entry name" value="HTH_GNTR"/>
    <property type="match status" value="1"/>
</dbReference>
<dbReference type="Gene3D" id="3.40.1410.10">
    <property type="entry name" value="Chorismate lyase-like"/>
    <property type="match status" value="1"/>
</dbReference>
<evidence type="ECO:0000256" key="2">
    <source>
        <dbReference type="ARBA" id="ARBA00023125"/>
    </source>
</evidence>
<protein>
    <submittedName>
        <fullName evidence="5">Putative L-lactate dehydrogenase operon regulatory protein</fullName>
    </submittedName>
</protein>
<keyword evidence="1" id="KW-0805">Transcription regulation</keyword>
<dbReference type="AlphaFoldDB" id="A0A1E3L921"/>
<dbReference type="InterPro" id="IPR036390">
    <property type="entry name" value="WH_DNA-bd_sf"/>
</dbReference>
<dbReference type="EMBL" id="MDER01000024">
    <property type="protein sequence ID" value="ODP30134.1"/>
    <property type="molecule type" value="Genomic_DNA"/>
</dbReference>
<proteinExistence type="predicted"/>
<dbReference type="Pfam" id="PF07702">
    <property type="entry name" value="UTRA"/>
    <property type="match status" value="1"/>
</dbReference>
<evidence type="ECO:0000313" key="6">
    <source>
        <dbReference type="Proteomes" id="UP000094578"/>
    </source>
</evidence>
<dbReference type="SMART" id="SM00866">
    <property type="entry name" value="UTRA"/>
    <property type="match status" value="1"/>
</dbReference>
<accession>A0A1E3L921</accession>
<evidence type="ECO:0000259" key="4">
    <source>
        <dbReference type="PROSITE" id="PS50949"/>
    </source>
</evidence>
<dbReference type="InterPro" id="IPR011663">
    <property type="entry name" value="UTRA"/>
</dbReference>
<keyword evidence="2" id="KW-0238">DNA-binding</keyword>
<evidence type="ECO:0000313" key="5">
    <source>
        <dbReference type="EMBL" id="ODP30134.1"/>
    </source>
</evidence>
<reference evidence="5 6" key="1">
    <citation type="submission" date="2016-08" db="EMBL/GenBank/DDBJ databases">
        <title>Genome sequencing of Paenibacillus sp. TI45-13ar, isolated from Korean traditional nuruk.</title>
        <authorList>
            <person name="Kim S.-J."/>
        </authorList>
    </citation>
    <scope>NUCLEOTIDE SEQUENCE [LARGE SCALE GENOMIC DNA]</scope>
    <source>
        <strain evidence="5 6">TI45-13ar</strain>
    </source>
</reference>
<dbReference type="Gene3D" id="1.10.10.10">
    <property type="entry name" value="Winged helix-like DNA-binding domain superfamily/Winged helix DNA-binding domain"/>
    <property type="match status" value="1"/>
</dbReference>
<dbReference type="InterPro" id="IPR050679">
    <property type="entry name" value="Bact_HTH_transcr_reg"/>
</dbReference>
<dbReference type="PANTHER" id="PTHR44846:SF17">
    <property type="entry name" value="GNTR-FAMILY TRANSCRIPTIONAL REGULATOR"/>
    <property type="match status" value="1"/>
</dbReference>
<keyword evidence="3" id="KW-0804">Transcription</keyword>
<evidence type="ECO:0000256" key="3">
    <source>
        <dbReference type="ARBA" id="ARBA00023163"/>
    </source>
</evidence>
<sequence>MSAKQETIKSRIEQWITEHNVHAGDKLPSESKLATQFKVCRTTVRGAIRKLQDEGKLVVKHGSGTFLTQALQHIPSSLDRLYSIGDMIRSAGLIEDQRLAYIILEKCPPEVAERMELSVDEPMIVLERSRMANGEIVAHSINYMPVQLVGNTFDESVFTGSLFQHLEQQVGIEIVGADSELTVPLATDPHSRKLLVHPQSSVLLLKQTHYDEMNRKILYSYDYVRSDIFTFWIRRTR</sequence>
<organism evidence="5 6">
    <name type="scientific">Paenibacillus nuruki</name>
    <dbReference type="NCBI Taxonomy" id="1886670"/>
    <lineage>
        <taxon>Bacteria</taxon>
        <taxon>Bacillati</taxon>
        <taxon>Bacillota</taxon>
        <taxon>Bacilli</taxon>
        <taxon>Bacillales</taxon>
        <taxon>Paenibacillaceae</taxon>
        <taxon>Paenibacillus</taxon>
    </lineage>
</organism>
<keyword evidence="6" id="KW-1185">Reference proteome</keyword>
<dbReference type="GO" id="GO:0003700">
    <property type="term" value="F:DNA-binding transcription factor activity"/>
    <property type="evidence" value="ECO:0007669"/>
    <property type="project" value="InterPro"/>
</dbReference>
<dbReference type="InterPro" id="IPR036388">
    <property type="entry name" value="WH-like_DNA-bd_sf"/>
</dbReference>
<dbReference type="PRINTS" id="PR00035">
    <property type="entry name" value="HTHGNTR"/>
</dbReference>
<dbReference type="InterPro" id="IPR028978">
    <property type="entry name" value="Chorismate_lyase_/UTRA_dom_sf"/>
</dbReference>
<dbReference type="SUPFAM" id="SSF64288">
    <property type="entry name" value="Chorismate lyase-like"/>
    <property type="match status" value="1"/>
</dbReference>
<name>A0A1E3L921_9BACL</name>
<dbReference type="Pfam" id="PF00392">
    <property type="entry name" value="GntR"/>
    <property type="match status" value="1"/>
</dbReference>
<evidence type="ECO:0000256" key="1">
    <source>
        <dbReference type="ARBA" id="ARBA00023015"/>
    </source>
</evidence>
<dbReference type="CDD" id="cd07377">
    <property type="entry name" value="WHTH_GntR"/>
    <property type="match status" value="1"/>
</dbReference>
<comment type="caution">
    <text evidence="5">The sequence shown here is derived from an EMBL/GenBank/DDBJ whole genome shotgun (WGS) entry which is preliminary data.</text>
</comment>
<dbReference type="RefSeq" id="WP_069325856.1">
    <property type="nucleotide sequence ID" value="NZ_MDER01000024.1"/>
</dbReference>